<reference evidence="8 9" key="1">
    <citation type="submission" date="2016-04" db="EMBL/GenBank/DDBJ databases">
        <title>Genome analysis of Thermosulfurimonas dismutans, the first thermophilic sulfur-disproportionating bacterium of the phylum Thermodesulfobacteria.</title>
        <authorList>
            <person name="Mardanov A.V."/>
            <person name="Beletsky A.V."/>
            <person name="Kadnikov V.V."/>
            <person name="Slobodkin A.I."/>
            <person name="Ravin N.V."/>
        </authorList>
    </citation>
    <scope>NUCLEOTIDE SEQUENCE [LARGE SCALE GENOMIC DNA]</scope>
    <source>
        <strain evidence="8 9">S95</strain>
    </source>
</reference>
<sequence length="111" mass="12384">MGLKTVVYFLPRPPKKVFVKAEELPPAGTLKVKEEFFMVRPSDGHLRILSRRCPHLGCTVNYSSGEDLFICPCHQSRFALTGAYLSGPAKKDLVKIKWEKVEGGIILEIPG</sequence>
<dbReference type="GO" id="GO:0016020">
    <property type="term" value="C:membrane"/>
    <property type="evidence" value="ECO:0007669"/>
    <property type="project" value="InterPro"/>
</dbReference>
<dbReference type="EC" id="1.10.2.2" evidence="8"/>
<evidence type="ECO:0000256" key="3">
    <source>
        <dbReference type="ARBA" id="ARBA00023004"/>
    </source>
</evidence>
<dbReference type="InterPro" id="IPR005805">
    <property type="entry name" value="Rieske_Fe-S_prot_C"/>
</dbReference>
<evidence type="ECO:0000313" key="8">
    <source>
        <dbReference type="EMBL" id="OAQ21862.1"/>
    </source>
</evidence>
<organism evidence="8 9">
    <name type="scientific">Thermosulfurimonas dismutans</name>
    <dbReference type="NCBI Taxonomy" id="999894"/>
    <lineage>
        <taxon>Bacteria</taxon>
        <taxon>Pseudomonadati</taxon>
        <taxon>Thermodesulfobacteriota</taxon>
        <taxon>Thermodesulfobacteria</taxon>
        <taxon>Thermodesulfobacteriales</taxon>
        <taxon>Thermodesulfobacteriaceae</taxon>
        <taxon>Thermosulfurimonas</taxon>
    </lineage>
</organism>
<dbReference type="GO" id="GO:0016491">
    <property type="term" value="F:oxidoreductase activity"/>
    <property type="evidence" value="ECO:0007669"/>
    <property type="project" value="UniProtKB-KW"/>
</dbReference>
<keyword evidence="1" id="KW-0001">2Fe-2S</keyword>
<dbReference type="CDD" id="cd03467">
    <property type="entry name" value="Rieske"/>
    <property type="match status" value="1"/>
</dbReference>
<evidence type="ECO:0000313" key="9">
    <source>
        <dbReference type="Proteomes" id="UP000078390"/>
    </source>
</evidence>
<keyword evidence="8" id="KW-0560">Oxidoreductase</keyword>
<dbReference type="InterPro" id="IPR014349">
    <property type="entry name" value="Rieske_Fe-S_prot"/>
</dbReference>
<dbReference type="InterPro" id="IPR036922">
    <property type="entry name" value="Rieske_2Fe-2S_sf"/>
</dbReference>
<feature type="domain" description="Rieske" evidence="7">
    <location>
        <begin position="16"/>
        <end position="107"/>
    </location>
</feature>
<dbReference type="EMBL" id="LWLG01000001">
    <property type="protein sequence ID" value="OAQ21862.1"/>
    <property type="molecule type" value="Genomic_DNA"/>
</dbReference>
<dbReference type="AlphaFoldDB" id="A0A179D8U1"/>
<evidence type="ECO:0000256" key="2">
    <source>
        <dbReference type="ARBA" id="ARBA00022723"/>
    </source>
</evidence>
<dbReference type="PRINTS" id="PR00162">
    <property type="entry name" value="RIESKE"/>
</dbReference>
<name>A0A179D8U1_9BACT</name>
<dbReference type="PANTHER" id="PTHR10134">
    <property type="entry name" value="CYTOCHROME B-C1 COMPLEX SUBUNIT RIESKE, MITOCHONDRIAL"/>
    <property type="match status" value="1"/>
</dbReference>
<dbReference type="Proteomes" id="UP000078390">
    <property type="component" value="Unassembled WGS sequence"/>
</dbReference>
<dbReference type="Pfam" id="PF00355">
    <property type="entry name" value="Rieske"/>
    <property type="match status" value="1"/>
</dbReference>
<dbReference type="GO" id="GO:0051537">
    <property type="term" value="F:2 iron, 2 sulfur cluster binding"/>
    <property type="evidence" value="ECO:0007669"/>
    <property type="project" value="UniProtKB-KW"/>
</dbReference>
<dbReference type="Gene3D" id="2.102.10.10">
    <property type="entry name" value="Rieske [2Fe-2S] iron-sulphur domain"/>
    <property type="match status" value="1"/>
</dbReference>
<evidence type="ECO:0000256" key="1">
    <source>
        <dbReference type="ARBA" id="ARBA00022714"/>
    </source>
</evidence>
<evidence type="ECO:0000256" key="6">
    <source>
        <dbReference type="ARBA" id="ARBA00034078"/>
    </source>
</evidence>
<keyword evidence="2" id="KW-0479">Metal-binding</keyword>
<evidence type="ECO:0000256" key="4">
    <source>
        <dbReference type="ARBA" id="ARBA00023014"/>
    </source>
</evidence>
<accession>A0A179D8U1</accession>
<keyword evidence="9" id="KW-1185">Reference proteome</keyword>
<dbReference type="GO" id="GO:0046872">
    <property type="term" value="F:metal ion binding"/>
    <property type="evidence" value="ECO:0007669"/>
    <property type="project" value="UniProtKB-KW"/>
</dbReference>
<keyword evidence="4" id="KW-0411">Iron-sulfur</keyword>
<evidence type="ECO:0000259" key="7">
    <source>
        <dbReference type="PROSITE" id="PS51296"/>
    </source>
</evidence>
<evidence type="ECO:0000256" key="5">
    <source>
        <dbReference type="ARBA" id="ARBA00023157"/>
    </source>
</evidence>
<comment type="cofactor">
    <cofactor evidence="6">
        <name>[2Fe-2S] cluster</name>
        <dbReference type="ChEBI" id="CHEBI:190135"/>
    </cofactor>
</comment>
<dbReference type="InterPro" id="IPR017941">
    <property type="entry name" value="Rieske_2Fe-2S"/>
</dbReference>
<keyword evidence="5" id="KW-1015">Disulfide bond</keyword>
<dbReference type="SUPFAM" id="SSF50022">
    <property type="entry name" value="ISP domain"/>
    <property type="match status" value="1"/>
</dbReference>
<proteinExistence type="predicted"/>
<protein>
    <submittedName>
        <fullName evidence="8">Ubiquinol-cytochrome C reductase iron-sulfur subunit</fullName>
        <ecNumber evidence="8">1.10.2.2</ecNumber>
    </submittedName>
</protein>
<dbReference type="STRING" id="999894.TDIS_0380"/>
<dbReference type="PROSITE" id="PS51296">
    <property type="entry name" value="RIESKE"/>
    <property type="match status" value="1"/>
</dbReference>
<keyword evidence="3" id="KW-0408">Iron</keyword>
<comment type="caution">
    <text evidence="8">The sequence shown here is derived from an EMBL/GenBank/DDBJ whole genome shotgun (WGS) entry which is preliminary data.</text>
</comment>
<gene>
    <name evidence="8" type="ORF">TDIS_0380</name>
</gene>